<proteinExistence type="predicted"/>
<evidence type="ECO:0000313" key="3">
    <source>
        <dbReference type="Proteomes" id="UP000801492"/>
    </source>
</evidence>
<feature type="region of interest" description="Disordered" evidence="1">
    <location>
        <begin position="52"/>
        <end position="81"/>
    </location>
</feature>
<dbReference type="EMBL" id="VTPC01090849">
    <property type="protein sequence ID" value="KAF2881185.1"/>
    <property type="molecule type" value="Genomic_DNA"/>
</dbReference>
<dbReference type="Proteomes" id="UP000801492">
    <property type="component" value="Unassembled WGS sequence"/>
</dbReference>
<evidence type="ECO:0000256" key="1">
    <source>
        <dbReference type="SAM" id="MobiDB-lite"/>
    </source>
</evidence>
<reference evidence="2" key="1">
    <citation type="submission" date="2019-08" db="EMBL/GenBank/DDBJ databases">
        <title>The genome of the North American firefly Photinus pyralis.</title>
        <authorList>
            <consortium name="Photinus pyralis genome working group"/>
            <person name="Fallon T.R."/>
            <person name="Sander Lower S.E."/>
            <person name="Weng J.-K."/>
        </authorList>
    </citation>
    <scope>NUCLEOTIDE SEQUENCE</scope>
    <source>
        <strain evidence="2">TRF0915ILg1</strain>
        <tissue evidence="2">Whole body</tissue>
    </source>
</reference>
<feature type="region of interest" description="Disordered" evidence="1">
    <location>
        <begin position="100"/>
        <end position="130"/>
    </location>
</feature>
<protein>
    <submittedName>
        <fullName evidence="2">Uncharacterized protein</fullName>
    </submittedName>
</protein>
<dbReference type="AlphaFoldDB" id="A0A8K0CCH8"/>
<keyword evidence="3" id="KW-1185">Reference proteome</keyword>
<sequence length="190" mass="21495">MRKAQKVATRIWKAEKLLRRQIAQNALDKLLLSNNKDDFDKNGRPPLLLRRLANPQHANTRRNRSAAGNPRDHPRTESGARLFDLRPPVQQLASAYGRKQPPLHRLPNIPGRSVPVPVRDSLPGRPPTTSAIGVRETAAAQTPVSTLAEEKVFIQDGLFRKDREIQQQIRMVAKKEKENGKETKIGFKKQ</sequence>
<evidence type="ECO:0000313" key="2">
    <source>
        <dbReference type="EMBL" id="KAF2881185.1"/>
    </source>
</evidence>
<comment type="caution">
    <text evidence="2">The sequence shown here is derived from an EMBL/GenBank/DDBJ whole genome shotgun (WGS) entry which is preliminary data.</text>
</comment>
<organism evidence="2 3">
    <name type="scientific">Ignelater luminosus</name>
    <name type="common">Cucubano</name>
    <name type="synonym">Pyrophorus luminosus</name>
    <dbReference type="NCBI Taxonomy" id="2038154"/>
    <lineage>
        <taxon>Eukaryota</taxon>
        <taxon>Metazoa</taxon>
        <taxon>Ecdysozoa</taxon>
        <taxon>Arthropoda</taxon>
        <taxon>Hexapoda</taxon>
        <taxon>Insecta</taxon>
        <taxon>Pterygota</taxon>
        <taxon>Neoptera</taxon>
        <taxon>Endopterygota</taxon>
        <taxon>Coleoptera</taxon>
        <taxon>Polyphaga</taxon>
        <taxon>Elateriformia</taxon>
        <taxon>Elateroidea</taxon>
        <taxon>Elateridae</taxon>
        <taxon>Agrypninae</taxon>
        <taxon>Pyrophorini</taxon>
        <taxon>Ignelater</taxon>
    </lineage>
</organism>
<accession>A0A8K0CCH8</accession>
<name>A0A8K0CCH8_IGNLU</name>
<gene>
    <name evidence="2" type="ORF">ILUMI_25010</name>
</gene>